<dbReference type="PANTHER" id="PTHR30438">
    <property type="entry name" value="36 KDA ANTIGEN-RELATED"/>
    <property type="match status" value="1"/>
</dbReference>
<dbReference type="AlphaFoldDB" id="Q314Z5"/>
<dbReference type="PANTHER" id="PTHR30438:SF2">
    <property type="entry name" value="MEMBRANE PROTEIN"/>
    <property type="match status" value="1"/>
</dbReference>
<dbReference type="KEGG" id="dde:Dde_0700"/>
<dbReference type="Proteomes" id="UP000002710">
    <property type="component" value="Chromosome"/>
</dbReference>
<dbReference type="RefSeq" id="WP_011366784.1">
    <property type="nucleotide sequence ID" value="NC_007519.1"/>
</dbReference>
<dbReference type="Gene3D" id="2.40.50.100">
    <property type="match status" value="1"/>
</dbReference>
<dbReference type="HOGENOM" id="CLU_018816_6_5_7"/>
<organism evidence="3 4">
    <name type="scientific">Oleidesulfovibrio alaskensis (strain ATCC BAA-1058 / DSM 17464 / G20)</name>
    <name type="common">Desulfovibrio alaskensis</name>
    <dbReference type="NCBI Taxonomy" id="207559"/>
    <lineage>
        <taxon>Bacteria</taxon>
        <taxon>Pseudomonadati</taxon>
        <taxon>Thermodesulfobacteriota</taxon>
        <taxon>Desulfovibrionia</taxon>
        <taxon>Desulfovibrionales</taxon>
        <taxon>Desulfovibrionaceae</taxon>
        <taxon>Oleidesulfovibrio</taxon>
    </lineage>
</organism>
<dbReference type="eggNOG" id="COG0845">
    <property type="taxonomic scope" value="Bacteria"/>
</dbReference>
<evidence type="ECO:0000256" key="1">
    <source>
        <dbReference type="SAM" id="Coils"/>
    </source>
</evidence>
<keyword evidence="1" id="KW-0175">Coiled coil</keyword>
<protein>
    <submittedName>
        <fullName evidence="3">Secretion protein HlyD family protein</fullName>
    </submittedName>
</protein>
<dbReference type="InterPro" id="IPR059052">
    <property type="entry name" value="HH_YbhG-like"/>
</dbReference>
<dbReference type="EMBL" id="CP000112">
    <property type="protein sequence ID" value="ABB37501.1"/>
    <property type="molecule type" value="Genomic_DNA"/>
</dbReference>
<dbReference type="Gene3D" id="1.10.287.470">
    <property type="entry name" value="Helix hairpin bin"/>
    <property type="match status" value="1"/>
</dbReference>
<dbReference type="SUPFAM" id="SSF111369">
    <property type="entry name" value="HlyD-like secretion proteins"/>
    <property type="match status" value="1"/>
</dbReference>
<feature type="coiled-coil region" evidence="1">
    <location>
        <begin position="146"/>
        <end position="206"/>
    </location>
</feature>
<dbReference type="Pfam" id="PF25881">
    <property type="entry name" value="HH_YBHG"/>
    <property type="match status" value="1"/>
</dbReference>
<evidence type="ECO:0000313" key="3">
    <source>
        <dbReference type="EMBL" id="ABB37501.1"/>
    </source>
</evidence>
<reference evidence="3 4" key="1">
    <citation type="journal article" date="2011" name="J. Bacteriol.">
        <title>Complete genome sequence and updated annotation of Desulfovibrio alaskensis G20.</title>
        <authorList>
            <person name="Hauser L.J."/>
            <person name="Land M.L."/>
            <person name="Brown S.D."/>
            <person name="Larimer F."/>
            <person name="Keller K.L."/>
            <person name="Rapp-Giles B.J."/>
            <person name="Price M.N."/>
            <person name="Lin M."/>
            <person name="Bruce D.C."/>
            <person name="Detter J.C."/>
            <person name="Tapia R."/>
            <person name="Han C.S."/>
            <person name="Goodwin L.A."/>
            <person name="Cheng J.F."/>
            <person name="Pitluck S."/>
            <person name="Copeland A."/>
            <person name="Lucas S."/>
            <person name="Nolan M."/>
            <person name="Lapidus A.L."/>
            <person name="Palumbo A.V."/>
            <person name="Wall J.D."/>
        </authorList>
    </citation>
    <scope>NUCLEOTIDE SEQUENCE [LARGE SCALE GENOMIC DNA]</scope>
    <source>
        <strain evidence="4">ATCC BAA 1058 / DSM 17464 / G20</strain>
    </source>
</reference>
<gene>
    <name evidence="3" type="ordered locus">Dde_0700</name>
</gene>
<evidence type="ECO:0000259" key="2">
    <source>
        <dbReference type="Pfam" id="PF25881"/>
    </source>
</evidence>
<feature type="domain" description="YbhG-like alpha-helical hairpin" evidence="2">
    <location>
        <begin position="85"/>
        <end position="202"/>
    </location>
</feature>
<dbReference type="Gene3D" id="2.40.30.170">
    <property type="match status" value="1"/>
</dbReference>
<dbReference type="GO" id="GO:0005886">
    <property type="term" value="C:plasma membrane"/>
    <property type="evidence" value="ECO:0007669"/>
    <property type="project" value="TreeGrafter"/>
</dbReference>
<dbReference type="STRING" id="207559.Dde_0700"/>
<keyword evidence="4" id="KW-1185">Reference proteome</keyword>
<accession>Q314Z5</accession>
<proteinExistence type="predicted"/>
<sequence length="359" mass="38964">MPFRLSPATIIPVLVTVTAVFLFMPQREEPAGVFQGYVEGEYVYVGAGAGGRLERLPVRRGDHVLAGDVLFALEEGQEGPAVREAEHNVRNALEKLEDLKKGQRPSELRAIEARLRQADAARELAGDVLTRRDALFKEGTISREELDRARTQLDETAAKVRQIRAELATARMGGREDAIRAAQAQAQAAQARLQQVRWQLDEKIQRAPAAAVVHDTLYRTGEWVPAGTPVVTLLPPQNIKVRFFVPQPLAGRIRTGDKAVVHVDGGGAPVTMCVSYIADNAEYTPPVIYSSRQRAKLVFMMEASACAAPAAATPDRTPQHLPAVQDHPAALHPGQPVDVLIPSLRTVPAQSQGSASGQE</sequence>
<evidence type="ECO:0000313" key="4">
    <source>
        <dbReference type="Proteomes" id="UP000002710"/>
    </source>
</evidence>
<name>Q314Z5_OLEA2</name>